<reference evidence="10 11" key="1">
    <citation type="submission" date="2015-06" db="EMBL/GenBank/DDBJ databases">
        <title>Draft genome sequence of an Alphaproteobacteria species associated to the Mediterranean sponge Oscarella lobularis.</title>
        <authorList>
            <person name="Jourda C."/>
            <person name="Santini S."/>
            <person name="Claverie J.-M."/>
        </authorList>
    </citation>
    <scope>NUCLEOTIDE SEQUENCE [LARGE SCALE GENOMIC DNA]</scope>
    <source>
        <strain evidence="10">IGS</strain>
    </source>
</reference>
<comment type="caution">
    <text evidence="10">The sequence shown here is derived from an EMBL/GenBank/DDBJ whole genome shotgun (WGS) entry which is preliminary data.</text>
</comment>
<evidence type="ECO:0000256" key="3">
    <source>
        <dbReference type="ARBA" id="ARBA00022448"/>
    </source>
</evidence>
<dbReference type="STRING" id="1675527.AIOL_000496"/>
<feature type="domain" description="Major facilitator superfamily (MFS) profile" evidence="9">
    <location>
        <begin position="10"/>
        <end position="395"/>
    </location>
</feature>
<dbReference type="GO" id="GO:0042910">
    <property type="term" value="F:xenobiotic transmembrane transporter activity"/>
    <property type="evidence" value="ECO:0007669"/>
    <property type="project" value="InterPro"/>
</dbReference>
<dbReference type="Pfam" id="PF07690">
    <property type="entry name" value="MFS_1"/>
    <property type="match status" value="1"/>
</dbReference>
<evidence type="ECO:0000259" key="9">
    <source>
        <dbReference type="PROSITE" id="PS50850"/>
    </source>
</evidence>
<keyword evidence="8" id="KW-0997">Cell inner membrane</keyword>
<dbReference type="PANTHER" id="PTHR43124:SF3">
    <property type="entry name" value="CHLORAMPHENICOL EFFLUX PUMP RV0191"/>
    <property type="match status" value="1"/>
</dbReference>
<keyword evidence="3 8" id="KW-0813">Transport</keyword>
<feature type="transmembrane region" description="Helical" evidence="8">
    <location>
        <begin position="209"/>
        <end position="232"/>
    </location>
</feature>
<feature type="transmembrane region" description="Helical" evidence="8">
    <location>
        <begin position="161"/>
        <end position="180"/>
    </location>
</feature>
<feature type="transmembrane region" description="Helical" evidence="8">
    <location>
        <begin position="43"/>
        <end position="64"/>
    </location>
</feature>
<evidence type="ECO:0000256" key="2">
    <source>
        <dbReference type="ARBA" id="ARBA00006236"/>
    </source>
</evidence>
<feature type="transmembrane region" description="Helical" evidence="8">
    <location>
        <begin position="136"/>
        <end position="155"/>
    </location>
</feature>
<comment type="similarity">
    <text evidence="2 8">Belongs to the major facilitator superfamily. Bcr/CmlA family.</text>
</comment>
<keyword evidence="6 8" id="KW-1133">Transmembrane helix</keyword>
<feature type="transmembrane region" description="Helical" evidence="8">
    <location>
        <begin position="340"/>
        <end position="359"/>
    </location>
</feature>
<evidence type="ECO:0000256" key="5">
    <source>
        <dbReference type="ARBA" id="ARBA00022692"/>
    </source>
</evidence>
<evidence type="ECO:0000256" key="6">
    <source>
        <dbReference type="ARBA" id="ARBA00022989"/>
    </source>
</evidence>
<evidence type="ECO:0000313" key="10">
    <source>
        <dbReference type="EMBL" id="KMW60343.1"/>
    </source>
</evidence>
<sequence>MFSAASSPPRLSTLILLTALSVLSLNMFLPSLANIAAEFEVSYALASLSVSGFLAINAVLQLALGPMSDRLGRRPVILSAVGLFVVASLVAAVAPSIWVFLAARVVQAGIIAGSVVASAVVTDLYKRDEAARRMSLIAMAMAVAPMLAPMLGGALDELYGWRSGFWLYTAMGAGMLWLVWADLGETAPMTGAGSDPLKGLPELVRSRRLWAYSTVMAAGIGAFFLFISAAPLVGQKVFGLSTSMIGFAIGIITAGFFVGTFLSGRYAARIGVVRFVVWGRWATVLGLAASLVLFLSGWAHPAVFFAGAVAAGFGNGLSIPNARAAALAVKPELAGSASGLSGAFATGAGAVLTALPGLVLTESNAAWLTLALMLGLGLIALGAAIYAQLIDARMAEQGAT</sequence>
<dbReference type="PATRIC" id="fig|1675527.3.peg.551"/>
<dbReference type="GO" id="GO:1990961">
    <property type="term" value="P:xenobiotic detoxification by transmembrane export across the plasma membrane"/>
    <property type="evidence" value="ECO:0007669"/>
    <property type="project" value="InterPro"/>
</dbReference>
<dbReference type="NCBIfam" id="TIGR00710">
    <property type="entry name" value="efflux_Bcr_CflA"/>
    <property type="match status" value="1"/>
</dbReference>
<protein>
    <recommendedName>
        <fullName evidence="8">Bcr/CflA family efflux transporter</fullName>
    </recommendedName>
</protein>
<proteinExistence type="inferred from homology"/>
<dbReference type="InterPro" id="IPR011701">
    <property type="entry name" value="MFS"/>
</dbReference>
<dbReference type="SUPFAM" id="SSF103473">
    <property type="entry name" value="MFS general substrate transporter"/>
    <property type="match status" value="1"/>
</dbReference>
<keyword evidence="5 8" id="KW-0812">Transmembrane</keyword>
<evidence type="ECO:0000313" key="11">
    <source>
        <dbReference type="Proteomes" id="UP000037178"/>
    </source>
</evidence>
<feature type="transmembrane region" description="Helical" evidence="8">
    <location>
        <begin position="76"/>
        <end position="99"/>
    </location>
</feature>
<name>A0A0J9H3T5_9RHOB</name>
<dbReference type="Gene3D" id="1.20.1720.10">
    <property type="entry name" value="Multidrug resistance protein D"/>
    <property type="match status" value="1"/>
</dbReference>
<feature type="transmembrane region" description="Helical" evidence="8">
    <location>
        <begin position="302"/>
        <end position="319"/>
    </location>
</feature>
<dbReference type="InterPro" id="IPR004812">
    <property type="entry name" value="Efflux_drug-R_Bcr/CmlA"/>
</dbReference>
<dbReference type="InterPro" id="IPR020846">
    <property type="entry name" value="MFS_dom"/>
</dbReference>
<dbReference type="Proteomes" id="UP000037178">
    <property type="component" value="Unassembled WGS sequence"/>
</dbReference>
<dbReference type="GO" id="GO:0005886">
    <property type="term" value="C:plasma membrane"/>
    <property type="evidence" value="ECO:0007669"/>
    <property type="project" value="UniProtKB-SubCell"/>
</dbReference>
<dbReference type="EMBL" id="LFTY01000001">
    <property type="protein sequence ID" value="KMW60343.1"/>
    <property type="molecule type" value="Genomic_DNA"/>
</dbReference>
<evidence type="ECO:0000256" key="7">
    <source>
        <dbReference type="ARBA" id="ARBA00023136"/>
    </source>
</evidence>
<keyword evidence="4" id="KW-1003">Cell membrane</keyword>
<keyword evidence="7 8" id="KW-0472">Membrane</keyword>
<dbReference type="RefSeq" id="WP_049641443.1">
    <property type="nucleotide sequence ID" value="NZ_LFTY01000001.1"/>
</dbReference>
<dbReference type="PROSITE" id="PS50850">
    <property type="entry name" value="MFS"/>
    <property type="match status" value="1"/>
</dbReference>
<dbReference type="AlphaFoldDB" id="A0A0J9H3T5"/>
<feature type="transmembrane region" description="Helical" evidence="8">
    <location>
        <begin position="365"/>
        <end position="387"/>
    </location>
</feature>
<organism evidence="10 11">
    <name type="scientific">Candidatus Rhodobacter oscarellae</name>
    <dbReference type="NCBI Taxonomy" id="1675527"/>
    <lineage>
        <taxon>Bacteria</taxon>
        <taxon>Pseudomonadati</taxon>
        <taxon>Pseudomonadota</taxon>
        <taxon>Alphaproteobacteria</taxon>
        <taxon>Rhodobacterales</taxon>
        <taxon>Rhodobacter group</taxon>
        <taxon>Rhodobacter</taxon>
    </lineage>
</organism>
<evidence type="ECO:0000256" key="8">
    <source>
        <dbReference type="RuleBase" id="RU365088"/>
    </source>
</evidence>
<comment type="caution">
    <text evidence="8">Lacks conserved residue(s) required for the propagation of feature annotation.</text>
</comment>
<dbReference type="PROSITE" id="PS00216">
    <property type="entry name" value="SUGAR_TRANSPORT_1"/>
    <property type="match status" value="1"/>
</dbReference>
<dbReference type="OrthoDB" id="9800416at2"/>
<accession>A0A0J9H3T5</accession>
<feature type="transmembrane region" description="Helical" evidence="8">
    <location>
        <begin position="275"/>
        <end position="296"/>
    </location>
</feature>
<dbReference type="InterPro" id="IPR050189">
    <property type="entry name" value="MFS_Efflux_Transporters"/>
</dbReference>
<dbReference type="PANTHER" id="PTHR43124">
    <property type="entry name" value="PURINE EFFLUX PUMP PBUE"/>
    <property type="match status" value="1"/>
</dbReference>
<evidence type="ECO:0000256" key="1">
    <source>
        <dbReference type="ARBA" id="ARBA00004651"/>
    </source>
</evidence>
<keyword evidence="11" id="KW-1185">Reference proteome</keyword>
<dbReference type="InterPro" id="IPR036259">
    <property type="entry name" value="MFS_trans_sf"/>
</dbReference>
<comment type="subcellular location">
    <subcellularLocation>
        <location evidence="8">Cell inner membrane</location>
        <topology evidence="8">Multi-pass membrane protein</topology>
    </subcellularLocation>
    <subcellularLocation>
        <location evidence="1">Cell membrane</location>
        <topology evidence="1">Multi-pass membrane protein</topology>
    </subcellularLocation>
</comment>
<feature type="transmembrane region" description="Helical" evidence="8">
    <location>
        <begin position="244"/>
        <end position="263"/>
    </location>
</feature>
<gene>
    <name evidence="10" type="ORF">AIOL_000496</name>
</gene>
<evidence type="ECO:0000256" key="4">
    <source>
        <dbReference type="ARBA" id="ARBA00022475"/>
    </source>
</evidence>
<dbReference type="InterPro" id="IPR005829">
    <property type="entry name" value="Sugar_transporter_CS"/>
</dbReference>